<proteinExistence type="predicted"/>
<feature type="coiled-coil region" evidence="1">
    <location>
        <begin position="89"/>
        <end position="116"/>
    </location>
</feature>
<dbReference type="AlphaFoldDB" id="A0A1F5EPJ3"/>
<accession>A0A1F5EPJ3</accession>
<organism evidence="2 3">
    <name type="scientific">Candidatus Campbellbacteria bacterium RIFCSPHIGHO2_01_FULL_34_10</name>
    <dbReference type="NCBI Taxonomy" id="1797577"/>
    <lineage>
        <taxon>Bacteria</taxon>
        <taxon>Candidatus Campbelliibacteriota</taxon>
    </lineage>
</organism>
<keyword evidence="1" id="KW-0175">Coiled coil</keyword>
<gene>
    <name evidence="2" type="ORF">A2811_00275</name>
</gene>
<name>A0A1F5EPJ3_9BACT</name>
<evidence type="ECO:0008006" key="4">
    <source>
        <dbReference type="Google" id="ProtNLM"/>
    </source>
</evidence>
<protein>
    <recommendedName>
        <fullName evidence="4">DUF4878 domain-containing protein</fullName>
    </recommendedName>
</protein>
<sequence length="166" mass="19208">MNKKIVWGVLVLGVFLGLGYLYNQKNEEFKLITDETEMTEFVMTHSQEELDEYYRKVDELKASDIYGGKTPEETLSLYTEALKIGDVQLASKYFRLEDQEKKLNELKELNDEQMSNLIEMLSSGEDSFCDKENLECDINGSFKNVDILVVKLIKIKQSGLWKLKSI</sequence>
<dbReference type="Proteomes" id="UP000186670">
    <property type="component" value="Unassembled WGS sequence"/>
</dbReference>
<dbReference type="EMBL" id="MEZZ01000009">
    <property type="protein sequence ID" value="OGD69295.1"/>
    <property type="molecule type" value="Genomic_DNA"/>
</dbReference>
<evidence type="ECO:0000313" key="3">
    <source>
        <dbReference type="Proteomes" id="UP000186670"/>
    </source>
</evidence>
<evidence type="ECO:0000256" key="1">
    <source>
        <dbReference type="SAM" id="Coils"/>
    </source>
</evidence>
<reference evidence="2 3" key="1">
    <citation type="journal article" date="2016" name="Nat. Commun.">
        <title>Thousands of microbial genomes shed light on interconnected biogeochemical processes in an aquifer system.</title>
        <authorList>
            <person name="Anantharaman K."/>
            <person name="Brown C.T."/>
            <person name="Hug L.A."/>
            <person name="Sharon I."/>
            <person name="Castelle C.J."/>
            <person name="Probst A.J."/>
            <person name="Thomas B.C."/>
            <person name="Singh A."/>
            <person name="Wilkins M.J."/>
            <person name="Karaoz U."/>
            <person name="Brodie E.L."/>
            <person name="Williams K.H."/>
            <person name="Hubbard S.S."/>
            <person name="Banfield J.F."/>
        </authorList>
    </citation>
    <scope>NUCLEOTIDE SEQUENCE [LARGE SCALE GENOMIC DNA]</scope>
</reference>
<comment type="caution">
    <text evidence="2">The sequence shown here is derived from an EMBL/GenBank/DDBJ whole genome shotgun (WGS) entry which is preliminary data.</text>
</comment>
<evidence type="ECO:0000313" key="2">
    <source>
        <dbReference type="EMBL" id="OGD69295.1"/>
    </source>
</evidence>